<accession>A0ABY7GC03</accession>
<dbReference type="EMBL" id="CP111028">
    <property type="protein sequence ID" value="WAR31024.1"/>
    <property type="molecule type" value="Genomic_DNA"/>
</dbReference>
<reference evidence="1" key="1">
    <citation type="submission" date="2022-11" db="EMBL/GenBank/DDBJ databases">
        <title>Centuries of genome instability and evolution in soft-shell clam transmissible cancer (bioRxiv).</title>
        <authorList>
            <person name="Hart S.F.M."/>
            <person name="Yonemitsu M.A."/>
            <person name="Giersch R.M."/>
            <person name="Beal B.F."/>
            <person name="Arriagada G."/>
            <person name="Davis B.W."/>
            <person name="Ostrander E.A."/>
            <person name="Goff S.P."/>
            <person name="Metzger M.J."/>
        </authorList>
    </citation>
    <scope>NUCLEOTIDE SEQUENCE</scope>
    <source>
        <strain evidence="1">MELC-2E11</strain>
        <tissue evidence="1">Siphon/mantle</tissue>
    </source>
</reference>
<name>A0ABY7GC03_MYAAR</name>
<evidence type="ECO:0000313" key="2">
    <source>
        <dbReference type="Proteomes" id="UP001164746"/>
    </source>
</evidence>
<dbReference type="Proteomes" id="UP001164746">
    <property type="component" value="Chromosome 17"/>
</dbReference>
<gene>
    <name evidence="1" type="ORF">MAR_033566</name>
</gene>
<sequence>MKTVTTQTMNVSGNLFSFLHFDQRTFYAVTPLCFKTAIDEDGLNSILKNDSRFGTVSSFADKPSPDKYLRGYLYTNPERGRRHFDVVVTIRLSFCLSFCLPFL</sequence>
<protein>
    <submittedName>
        <fullName evidence="1">Uncharacterized protein</fullName>
    </submittedName>
</protein>
<proteinExistence type="predicted"/>
<keyword evidence="2" id="KW-1185">Reference proteome</keyword>
<organism evidence="1 2">
    <name type="scientific">Mya arenaria</name>
    <name type="common">Soft-shell clam</name>
    <dbReference type="NCBI Taxonomy" id="6604"/>
    <lineage>
        <taxon>Eukaryota</taxon>
        <taxon>Metazoa</taxon>
        <taxon>Spiralia</taxon>
        <taxon>Lophotrochozoa</taxon>
        <taxon>Mollusca</taxon>
        <taxon>Bivalvia</taxon>
        <taxon>Autobranchia</taxon>
        <taxon>Heteroconchia</taxon>
        <taxon>Euheterodonta</taxon>
        <taxon>Imparidentia</taxon>
        <taxon>Neoheterodontei</taxon>
        <taxon>Myida</taxon>
        <taxon>Myoidea</taxon>
        <taxon>Myidae</taxon>
        <taxon>Mya</taxon>
    </lineage>
</organism>
<evidence type="ECO:0000313" key="1">
    <source>
        <dbReference type="EMBL" id="WAR31024.1"/>
    </source>
</evidence>